<keyword evidence="3" id="KW-0285">Flavoprotein</keyword>
<dbReference type="InterPro" id="IPR006076">
    <property type="entry name" value="FAD-dep_OxRdtase"/>
</dbReference>
<dbReference type="Gene3D" id="3.40.50.720">
    <property type="entry name" value="NAD(P)-binding Rossmann-like Domain"/>
    <property type="match status" value="1"/>
</dbReference>
<proteinExistence type="inferred from homology"/>
<dbReference type="EMBL" id="FOGO01000015">
    <property type="protein sequence ID" value="SES29185.1"/>
    <property type="molecule type" value="Genomic_DNA"/>
</dbReference>
<accession>A0A1H9W5P1</accession>
<feature type="region of interest" description="Disordered" evidence="9">
    <location>
        <begin position="1"/>
        <end position="28"/>
    </location>
</feature>
<dbReference type="GO" id="GO:0071949">
    <property type="term" value="F:FAD binding"/>
    <property type="evidence" value="ECO:0007669"/>
    <property type="project" value="InterPro"/>
</dbReference>
<keyword evidence="12" id="KW-1185">Reference proteome</keyword>
<keyword evidence="5" id="KW-0560">Oxidoreductase</keyword>
<evidence type="ECO:0000256" key="1">
    <source>
        <dbReference type="ARBA" id="ARBA00001974"/>
    </source>
</evidence>
<keyword evidence="4" id="KW-0274">FAD</keyword>
<dbReference type="PANTHER" id="PTHR11530:SF11">
    <property type="entry name" value="D-ASPARTATE OXIDASE"/>
    <property type="match status" value="1"/>
</dbReference>
<dbReference type="PANTHER" id="PTHR11530">
    <property type="entry name" value="D-AMINO ACID OXIDASE"/>
    <property type="match status" value="1"/>
</dbReference>
<evidence type="ECO:0000256" key="4">
    <source>
        <dbReference type="ARBA" id="ARBA00022827"/>
    </source>
</evidence>
<feature type="domain" description="FAD dependent oxidoreductase" evidence="10">
    <location>
        <begin position="50"/>
        <end position="148"/>
    </location>
</feature>
<sequence length="247" mass="26771">MVRSVSRIGLGRGTSRLRSRKAGHQNCPQCPSSCIATKKRRTAGQNPDLRFTVEPPKRIEPLTYALRGPARSSRTVLIDMPTYLNYLLHRLDAAGGTVERRRLASLSDAGPATMIVNCTGLGAKDLLPDPDLRPIRGQHVVVTNPGLTEFFSEDTGLSPDLLCFSRTATPSSWAARPSTERVAYPPTTKRQPASSHAVPRSNLALPQPAFWNIGLVPGPPGPRSGWRLTSRRTALWSCTTTGTAVLA</sequence>
<evidence type="ECO:0000313" key="12">
    <source>
        <dbReference type="Proteomes" id="UP000182841"/>
    </source>
</evidence>
<dbReference type="SUPFAM" id="SSF51971">
    <property type="entry name" value="Nucleotide-binding domain"/>
    <property type="match status" value="1"/>
</dbReference>
<dbReference type="Proteomes" id="UP000182841">
    <property type="component" value="Unassembled WGS sequence"/>
</dbReference>
<protein>
    <recommendedName>
        <fullName evidence="7">D-amino-acid oxidase</fullName>
        <ecNumber evidence="6">1.4.3.3</ecNumber>
    </recommendedName>
</protein>
<evidence type="ECO:0000256" key="2">
    <source>
        <dbReference type="ARBA" id="ARBA00006730"/>
    </source>
</evidence>
<dbReference type="EC" id="1.4.3.3" evidence="6"/>
<dbReference type="Pfam" id="PF01266">
    <property type="entry name" value="DAO"/>
    <property type="match status" value="1"/>
</dbReference>
<comment type="catalytic activity">
    <reaction evidence="8">
        <text>a D-alpha-amino acid + O2 + H2O = a 2-oxocarboxylate + H2O2 + NH4(+)</text>
        <dbReference type="Rhea" id="RHEA:21816"/>
        <dbReference type="ChEBI" id="CHEBI:15377"/>
        <dbReference type="ChEBI" id="CHEBI:15379"/>
        <dbReference type="ChEBI" id="CHEBI:16240"/>
        <dbReference type="ChEBI" id="CHEBI:28938"/>
        <dbReference type="ChEBI" id="CHEBI:35179"/>
        <dbReference type="ChEBI" id="CHEBI:59871"/>
        <dbReference type="EC" id="1.4.3.3"/>
    </reaction>
    <physiologicalReaction direction="left-to-right" evidence="8">
        <dbReference type="Rhea" id="RHEA:21817"/>
    </physiologicalReaction>
</comment>
<dbReference type="GO" id="GO:0019478">
    <property type="term" value="P:D-amino acid catabolic process"/>
    <property type="evidence" value="ECO:0007669"/>
    <property type="project" value="TreeGrafter"/>
</dbReference>
<evidence type="ECO:0000256" key="9">
    <source>
        <dbReference type="SAM" id="MobiDB-lite"/>
    </source>
</evidence>
<evidence type="ECO:0000259" key="10">
    <source>
        <dbReference type="Pfam" id="PF01266"/>
    </source>
</evidence>
<comment type="cofactor">
    <cofactor evidence="1">
        <name>FAD</name>
        <dbReference type="ChEBI" id="CHEBI:57692"/>
    </cofactor>
</comment>
<evidence type="ECO:0000256" key="8">
    <source>
        <dbReference type="ARBA" id="ARBA00049547"/>
    </source>
</evidence>
<evidence type="ECO:0000256" key="6">
    <source>
        <dbReference type="ARBA" id="ARBA00039101"/>
    </source>
</evidence>
<dbReference type="GO" id="GO:0003884">
    <property type="term" value="F:D-amino-acid oxidase activity"/>
    <property type="evidence" value="ECO:0007669"/>
    <property type="project" value="UniProtKB-EC"/>
</dbReference>
<dbReference type="InterPro" id="IPR023209">
    <property type="entry name" value="DAO"/>
</dbReference>
<evidence type="ECO:0000256" key="5">
    <source>
        <dbReference type="ARBA" id="ARBA00023002"/>
    </source>
</evidence>
<organism evidence="11 12">
    <name type="scientific">Streptomyces qinglanensis</name>
    <dbReference type="NCBI Taxonomy" id="943816"/>
    <lineage>
        <taxon>Bacteria</taxon>
        <taxon>Bacillati</taxon>
        <taxon>Actinomycetota</taxon>
        <taxon>Actinomycetes</taxon>
        <taxon>Kitasatosporales</taxon>
        <taxon>Streptomycetaceae</taxon>
        <taxon>Streptomyces</taxon>
    </lineage>
</organism>
<evidence type="ECO:0000256" key="7">
    <source>
        <dbReference type="ARBA" id="ARBA00039751"/>
    </source>
</evidence>
<comment type="similarity">
    <text evidence="2">Belongs to the DAMOX/DASOX family.</text>
</comment>
<evidence type="ECO:0000313" key="11">
    <source>
        <dbReference type="EMBL" id="SES29185.1"/>
    </source>
</evidence>
<name>A0A1H9W5P1_9ACTN</name>
<evidence type="ECO:0000256" key="3">
    <source>
        <dbReference type="ARBA" id="ARBA00022630"/>
    </source>
</evidence>
<gene>
    <name evidence="11" type="ORF">SAMN05421870_11564</name>
</gene>
<dbReference type="AlphaFoldDB" id="A0A1H9W5P1"/>
<reference evidence="12" key="1">
    <citation type="submission" date="2016-10" db="EMBL/GenBank/DDBJ databases">
        <authorList>
            <person name="Varghese N."/>
            <person name="Submissions S."/>
        </authorList>
    </citation>
    <scope>NUCLEOTIDE SEQUENCE [LARGE SCALE GENOMIC DNA]</scope>
    <source>
        <strain evidence="12">CGMCC 4.6825</strain>
    </source>
</reference>
<feature type="compositionally biased region" description="Low complexity" evidence="9">
    <location>
        <begin position="1"/>
        <end position="14"/>
    </location>
</feature>
<dbReference type="GO" id="GO:0005737">
    <property type="term" value="C:cytoplasm"/>
    <property type="evidence" value="ECO:0007669"/>
    <property type="project" value="TreeGrafter"/>
</dbReference>